<feature type="transmembrane region" description="Helical" evidence="1">
    <location>
        <begin position="66"/>
        <end position="93"/>
    </location>
</feature>
<keyword evidence="1" id="KW-0472">Membrane</keyword>
<dbReference type="InterPro" id="IPR051384">
    <property type="entry name" value="Mth_GPCR"/>
</dbReference>
<gene>
    <name evidence="3" type="primary">LOC139352695</name>
</gene>
<dbReference type="PANTHER" id="PTHR47154">
    <property type="entry name" value="G-PROTEIN COUPLED RECEPTOR MTH-RELATED"/>
    <property type="match status" value="1"/>
</dbReference>
<evidence type="ECO:0000313" key="2">
    <source>
        <dbReference type="Proteomes" id="UP001652628"/>
    </source>
</evidence>
<keyword evidence="1" id="KW-0812">Transmembrane</keyword>
<reference evidence="3" key="1">
    <citation type="submission" date="2025-08" db="UniProtKB">
        <authorList>
            <consortium name="RefSeq"/>
        </authorList>
    </citation>
    <scope>IDENTIFICATION</scope>
</reference>
<name>A0ABM4TN64_DROSZ</name>
<dbReference type="RefSeq" id="XP_070851405.1">
    <property type="nucleotide sequence ID" value="XM_070995304.1"/>
</dbReference>
<evidence type="ECO:0000256" key="1">
    <source>
        <dbReference type="SAM" id="Phobius"/>
    </source>
</evidence>
<sequence length="107" mass="12985">MFALTAIEMFKVQRNAKQLIISNQKSDRSTYLRFVRICVMMGMSWVMDLIPYFFRGNVFWQWVFWLAYYYHLALGVIIFVLFVLKRSTILLAVERIQSKRRDRIYNV</sequence>
<keyword evidence="1" id="KW-1133">Transmembrane helix</keyword>
<proteinExistence type="predicted"/>
<protein>
    <submittedName>
        <fullName evidence="3">Probable G-protein coupled receptor Mth-like 7</fullName>
    </submittedName>
</protein>
<organism evidence="2 3">
    <name type="scientific">Drosophila suzukii</name>
    <name type="common">Spotted-wing drosophila fruit fly</name>
    <dbReference type="NCBI Taxonomy" id="28584"/>
    <lineage>
        <taxon>Eukaryota</taxon>
        <taxon>Metazoa</taxon>
        <taxon>Ecdysozoa</taxon>
        <taxon>Arthropoda</taxon>
        <taxon>Hexapoda</taxon>
        <taxon>Insecta</taxon>
        <taxon>Pterygota</taxon>
        <taxon>Neoptera</taxon>
        <taxon>Endopterygota</taxon>
        <taxon>Diptera</taxon>
        <taxon>Brachycera</taxon>
        <taxon>Muscomorpha</taxon>
        <taxon>Ephydroidea</taxon>
        <taxon>Drosophilidae</taxon>
        <taxon>Drosophila</taxon>
        <taxon>Sophophora</taxon>
    </lineage>
</organism>
<evidence type="ECO:0000313" key="3">
    <source>
        <dbReference type="RefSeq" id="XP_070851405.1"/>
    </source>
</evidence>
<accession>A0ABM4TN64</accession>
<dbReference type="Proteomes" id="UP001652628">
    <property type="component" value="Chromosome 3"/>
</dbReference>
<dbReference type="PANTHER" id="PTHR47154:SF2">
    <property type="entry name" value="G-PROTEIN COUPLED RECEPTOR MTH-RELATED"/>
    <property type="match status" value="1"/>
</dbReference>
<feature type="transmembrane region" description="Helical" evidence="1">
    <location>
        <begin position="34"/>
        <end position="54"/>
    </location>
</feature>
<keyword evidence="2" id="KW-1185">Reference proteome</keyword>
<dbReference type="GeneID" id="139352695"/>